<evidence type="ECO:0000313" key="2">
    <source>
        <dbReference type="Proteomes" id="UP001597476"/>
    </source>
</evidence>
<evidence type="ECO:0008006" key="3">
    <source>
        <dbReference type="Google" id="ProtNLM"/>
    </source>
</evidence>
<accession>A0ABW5TCN6</accession>
<protein>
    <recommendedName>
        <fullName evidence="3">DUF4382 domain-containing protein</fullName>
    </recommendedName>
</protein>
<reference evidence="2" key="1">
    <citation type="journal article" date="2019" name="Int. J. Syst. Evol. Microbiol.">
        <title>The Global Catalogue of Microorganisms (GCM) 10K type strain sequencing project: providing services to taxonomists for standard genome sequencing and annotation.</title>
        <authorList>
            <consortium name="The Broad Institute Genomics Platform"/>
            <consortium name="The Broad Institute Genome Sequencing Center for Infectious Disease"/>
            <person name="Wu L."/>
            <person name="Ma J."/>
        </authorList>
    </citation>
    <scope>NUCLEOTIDE SEQUENCE [LARGE SCALE GENOMIC DNA]</scope>
    <source>
        <strain evidence="2">KCTC 42398</strain>
    </source>
</reference>
<sequence length="292" mass="30636">MKNFKYLFYLLAVTVLSVSCENDGGTSVIPLNDGAVPNMTKSATTDAFFNLIRLNNGENVSVSFNAEVAQGAPASADIIGIYNTADGNTYSATLFSDVSLPQDFTISISDLVSAFAELSTSDDIKVGDALTISARFTMADGTVLNIVNDDGSSGTGANIQTTVLFATVITYPVSCPSDLAGEYSAITNGDNTDGQPPAVDLAYDVTITDEGGGIYTISDFPAGAYILWYTVYGLTFEQTGTFTDVCGSISATFADAWGQEVPATGTVNEDGTITLTWSNPWGDFATSILTKK</sequence>
<proteinExistence type="predicted"/>
<comment type="caution">
    <text evidence="1">The sequence shown here is derived from an EMBL/GenBank/DDBJ whole genome shotgun (WGS) entry which is preliminary data.</text>
</comment>
<name>A0ABW5TCN6_9FLAO</name>
<keyword evidence="2" id="KW-1185">Reference proteome</keyword>
<evidence type="ECO:0000313" key="1">
    <source>
        <dbReference type="EMBL" id="MFD2727061.1"/>
    </source>
</evidence>
<dbReference type="RefSeq" id="WP_380292580.1">
    <property type="nucleotide sequence ID" value="NZ_JBHULY010000028.1"/>
</dbReference>
<dbReference type="Proteomes" id="UP001597476">
    <property type="component" value="Unassembled WGS sequence"/>
</dbReference>
<gene>
    <name evidence="1" type="ORF">ACFSR8_12645</name>
</gene>
<dbReference type="PROSITE" id="PS51257">
    <property type="entry name" value="PROKAR_LIPOPROTEIN"/>
    <property type="match status" value="1"/>
</dbReference>
<organism evidence="1 2">
    <name type="scientific">Hyunsoonleella rubra</name>
    <dbReference type="NCBI Taxonomy" id="1737062"/>
    <lineage>
        <taxon>Bacteria</taxon>
        <taxon>Pseudomonadati</taxon>
        <taxon>Bacteroidota</taxon>
        <taxon>Flavobacteriia</taxon>
        <taxon>Flavobacteriales</taxon>
        <taxon>Flavobacteriaceae</taxon>
    </lineage>
</organism>
<dbReference type="EMBL" id="JBHULY010000028">
    <property type="protein sequence ID" value="MFD2727061.1"/>
    <property type="molecule type" value="Genomic_DNA"/>
</dbReference>